<feature type="binding site" evidence="8">
    <location>
        <position position="283"/>
    </location>
    <ligand>
        <name>(3R)-3-methyl-D-ornithine</name>
        <dbReference type="ChEBI" id="CHEBI:64642"/>
    </ligand>
</feature>
<comment type="function">
    <text evidence="6">Radical SAM enzyme that catalyzes the cyclization of dehypoxanthine futalosine (DHFL) into cyclic dehypoxanthine futalosine (CDHFL), a step in the biosynthesis of menaquinone (MK, vitamin K2).</text>
</comment>
<feature type="binding site" evidence="6 7">
    <location>
        <position position="58"/>
    </location>
    <ligand>
        <name>[4Fe-4S] cluster</name>
        <dbReference type="ChEBI" id="CHEBI:49883"/>
        <note>4Fe-4S-S-AdoMet</note>
    </ligand>
</feature>
<dbReference type="EMBL" id="JACQRX010000385">
    <property type="protein sequence ID" value="MBI4252546.1"/>
    <property type="molecule type" value="Genomic_DNA"/>
</dbReference>
<dbReference type="Pfam" id="PF04055">
    <property type="entry name" value="Radical_SAM"/>
    <property type="match status" value="1"/>
</dbReference>
<dbReference type="Pfam" id="PF19288">
    <property type="entry name" value="CofH_C"/>
    <property type="match status" value="1"/>
</dbReference>
<dbReference type="NCBIfam" id="TIGR03699">
    <property type="entry name" value="menaquin_MqnC"/>
    <property type="match status" value="1"/>
</dbReference>
<dbReference type="AlphaFoldDB" id="A0A933E8T7"/>
<dbReference type="InterPro" id="IPR058240">
    <property type="entry name" value="rSAM_sf"/>
</dbReference>
<dbReference type="GO" id="GO:0005506">
    <property type="term" value="F:iron ion binding"/>
    <property type="evidence" value="ECO:0007669"/>
    <property type="project" value="UniProtKB-UniRule"/>
</dbReference>
<dbReference type="HAMAP" id="MF_00992">
    <property type="entry name" value="MqnC"/>
    <property type="match status" value="1"/>
</dbReference>
<feature type="binding site" evidence="8">
    <location>
        <position position="135"/>
    </location>
    <ligand>
        <name>(3R)-3-methyl-D-ornithine</name>
        <dbReference type="ChEBI" id="CHEBI:64642"/>
    </ligand>
</feature>
<evidence type="ECO:0000259" key="9">
    <source>
        <dbReference type="PROSITE" id="PS51918"/>
    </source>
</evidence>
<dbReference type="InterPro" id="IPR020050">
    <property type="entry name" value="FO_synthase_su2"/>
</dbReference>
<dbReference type="GO" id="GO:0009234">
    <property type="term" value="P:menaquinone biosynthetic process"/>
    <property type="evidence" value="ECO:0007669"/>
    <property type="project" value="UniProtKB-UniRule"/>
</dbReference>
<dbReference type="PROSITE" id="PS51918">
    <property type="entry name" value="RADICAL_SAM"/>
    <property type="match status" value="1"/>
</dbReference>
<comment type="similarity">
    <text evidence="6">Belongs to the radical SAM superfamily. MqnC family.</text>
</comment>
<comment type="cofactor">
    <cofactor evidence="6 7">
        <name>[4Fe-4S] cluster</name>
        <dbReference type="ChEBI" id="CHEBI:49883"/>
    </cofactor>
    <text evidence="6 7">Binds 1 [4Fe-4S] cluster. The cluster is coordinated with 3 cysteines and an exchangeable S-adenosyl-L-methionine.</text>
</comment>
<comment type="caution">
    <text evidence="10">The sequence shown here is derived from an EMBL/GenBank/DDBJ whole genome shotgun (WGS) entry which is preliminary data.</text>
</comment>
<organism evidence="10 11">
    <name type="scientific">Tectimicrobiota bacterium</name>
    <dbReference type="NCBI Taxonomy" id="2528274"/>
    <lineage>
        <taxon>Bacteria</taxon>
        <taxon>Pseudomonadati</taxon>
        <taxon>Nitrospinota/Tectimicrobiota group</taxon>
        <taxon>Candidatus Tectimicrobiota</taxon>
    </lineage>
</organism>
<proteinExistence type="inferred from homology"/>
<dbReference type="NCBIfam" id="TIGR00423">
    <property type="entry name" value="CofH family radical SAM protein"/>
    <property type="match status" value="1"/>
</dbReference>
<evidence type="ECO:0000256" key="7">
    <source>
        <dbReference type="PIRSR" id="PIRSR004762-1"/>
    </source>
</evidence>
<dbReference type="Gene3D" id="3.20.20.70">
    <property type="entry name" value="Aldolase class I"/>
    <property type="match status" value="1"/>
</dbReference>
<dbReference type="CDD" id="cd01335">
    <property type="entry name" value="Radical_SAM"/>
    <property type="match status" value="1"/>
</dbReference>
<dbReference type="SFLD" id="SFLDS00029">
    <property type="entry name" value="Radical_SAM"/>
    <property type="match status" value="1"/>
</dbReference>
<dbReference type="SUPFAM" id="SSF102114">
    <property type="entry name" value="Radical SAM enzymes"/>
    <property type="match status" value="1"/>
</dbReference>
<keyword evidence="3 6" id="KW-0479">Metal-binding</keyword>
<keyword evidence="2 6" id="KW-0949">S-adenosyl-L-methionine</keyword>
<feature type="binding site" evidence="6 7">
    <location>
        <position position="65"/>
    </location>
    <ligand>
        <name>[4Fe-4S] cluster</name>
        <dbReference type="ChEBI" id="CHEBI:49883"/>
        <note>4Fe-4S-S-AdoMet</note>
    </ligand>
</feature>
<evidence type="ECO:0000256" key="6">
    <source>
        <dbReference type="HAMAP-Rule" id="MF_00992"/>
    </source>
</evidence>
<sequence>MEKAASGGRLSLEEGLALLEGHDLASLGAGADEMRARKHPEGWATYCIDRNINYTNVCDVYCTFCAFYRPPGGHPESYVLTREQIREKLQGLYAAGGKQVLLQGGHHPDLRIGWYEDLFRWMKAEFPGLHLHALSPPEIHHISKLEDMPYEVVIARLREAGLDSIPGGGGEILVDRVRRRIARLKVDTGGWLAVMRAAHRLGVRSTATMMFGHVETPGERIEHLDRLRRLQDETGGFTAFICWTFQNDGSAVLRAPAAGSSEYLRMLAISRLYLDNFDNVQSSWVTQGRKVGELSLHYGANDMGSTMLEENVVSAAGTIHRMNEPDLHRMARAAGFEPRHRNFFYELI</sequence>
<dbReference type="InterPro" id="IPR034405">
    <property type="entry name" value="F420"/>
</dbReference>
<evidence type="ECO:0000256" key="2">
    <source>
        <dbReference type="ARBA" id="ARBA00022691"/>
    </source>
</evidence>
<evidence type="ECO:0000256" key="1">
    <source>
        <dbReference type="ARBA" id="ARBA00022485"/>
    </source>
</evidence>
<dbReference type="GO" id="GO:0044689">
    <property type="term" value="F:7,8-didemethyl-8-hydroxy-5-deazariboflavin synthase activity"/>
    <property type="evidence" value="ECO:0007669"/>
    <property type="project" value="TreeGrafter"/>
</dbReference>
<dbReference type="InterPro" id="IPR045567">
    <property type="entry name" value="CofH/MnqC-like_C"/>
</dbReference>
<dbReference type="EC" id="1.21.98.1" evidence="6"/>
<dbReference type="PANTHER" id="PTHR43076">
    <property type="entry name" value="FO SYNTHASE (COFH)"/>
    <property type="match status" value="1"/>
</dbReference>
<dbReference type="PANTHER" id="PTHR43076:SF1">
    <property type="entry name" value="LIPOYL SYNTHASE 2"/>
    <property type="match status" value="1"/>
</dbReference>
<dbReference type="GO" id="GO:0046992">
    <property type="term" value="F:oxidoreductase activity, acting on X-H and Y-H to form an X-Y bond"/>
    <property type="evidence" value="ECO:0007669"/>
    <property type="project" value="UniProtKB-UniRule"/>
</dbReference>
<feature type="binding site" evidence="8">
    <location>
        <position position="305"/>
    </location>
    <ligand>
        <name>(3R)-3-methyl-D-ornithine</name>
        <dbReference type="ChEBI" id="CHEBI:64642"/>
    </ligand>
</feature>
<dbReference type="SFLD" id="SFLDF00342">
    <property type="entry name" value="cyclic_dehypoxanthine_futalosi"/>
    <property type="match status" value="1"/>
</dbReference>
<dbReference type="GO" id="GO:0016765">
    <property type="term" value="F:transferase activity, transferring alkyl or aryl (other than methyl) groups"/>
    <property type="evidence" value="ECO:0007669"/>
    <property type="project" value="InterPro"/>
</dbReference>
<accession>A0A933E8T7</accession>
<dbReference type="GO" id="GO:0051539">
    <property type="term" value="F:4 iron, 4 sulfur cluster binding"/>
    <property type="evidence" value="ECO:0007669"/>
    <property type="project" value="UniProtKB-KW"/>
</dbReference>
<feature type="binding site" evidence="8">
    <location>
        <position position="64"/>
    </location>
    <ligand>
        <name>S-adenosyl-L-methionine</name>
        <dbReference type="ChEBI" id="CHEBI:59789"/>
    </ligand>
</feature>
<keyword evidence="6" id="KW-0474">Menaquinone biosynthesis</keyword>
<evidence type="ECO:0000256" key="8">
    <source>
        <dbReference type="PIRSR" id="PIRSR004762-2"/>
    </source>
</evidence>
<dbReference type="InterPro" id="IPR013785">
    <property type="entry name" value="Aldolase_TIM"/>
</dbReference>
<keyword evidence="5 6" id="KW-0411">Iron-sulfur</keyword>
<dbReference type="Proteomes" id="UP000752292">
    <property type="component" value="Unassembled WGS sequence"/>
</dbReference>
<dbReference type="SFLD" id="SFLDG01064">
    <property type="entry name" value="F420__menaquinone_cofactor_bio"/>
    <property type="match status" value="1"/>
</dbReference>
<keyword evidence="1 6" id="KW-0004">4Fe-4S</keyword>
<comment type="pathway">
    <text evidence="6">Quinol/quinone metabolism; menaquinone biosynthesis.</text>
</comment>
<evidence type="ECO:0000256" key="5">
    <source>
        <dbReference type="ARBA" id="ARBA00023014"/>
    </source>
</evidence>
<protein>
    <recommendedName>
        <fullName evidence="6">Cyclic dehypoxanthine futalosine synthase</fullName>
        <shortName evidence="6">Cyclic DHFL synthase</shortName>
        <ecNumber evidence="6">1.21.98.1</ecNumber>
    </recommendedName>
    <alternativeName>
        <fullName evidence="6">Dehypoxanthine futalosine cyclase</fullName>
        <shortName evidence="6">DHFL cyclase</shortName>
    </alternativeName>
    <alternativeName>
        <fullName evidence="6">Menaquinone biosynthetic enzyme MqnC</fullName>
    </alternativeName>
</protein>
<comment type="catalytic activity">
    <reaction evidence="6">
        <text>dehypoxanthine futalosine + S-adenosyl-L-methionine = cyclic dehypoxanthinylfutalosinate + 5'-deoxyadenosine + L-methionine + H(+)</text>
        <dbReference type="Rhea" id="RHEA:33083"/>
        <dbReference type="ChEBI" id="CHEBI:15378"/>
        <dbReference type="ChEBI" id="CHEBI:17319"/>
        <dbReference type="ChEBI" id="CHEBI:57844"/>
        <dbReference type="ChEBI" id="CHEBI:58864"/>
        <dbReference type="ChEBI" id="CHEBI:59789"/>
        <dbReference type="ChEBI" id="CHEBI:64270"/>
        <dbReference type="EC" id="1.21.98.1"/>
    </reaction>
</comment>
<feature type="binding site" evidence="8">
    <location>
        <position position="171"/>
    </location>
    <ligand>
        <name>S-adenosyl-L-methionine</name>
        <dbReference type="ChEBI" id="CHEBI:59789"/>
    </ligand>
</feature>
<name>A0A933E8T7_UNCTE</name>
<dbReference type="InterPro" id="IPR022431">
    <property type="entry name" value="Cyclic_DHFL_synthase_mqnC"/>
</dbReference>
<keyword evidence="4 6" id="KW-0408">Iron</keyword>
<feature type="binding site" evidence="6 7">
    <location>
        <position position="62"/>
    </location>
    <ligand>
        <name>[4Fe-4S] cluster</name>
        <dbReference type="ChEBI" id="CHEBI:49883"/>
        <note>4Fe-4S-S-AdoMet</note>
    </ligand>
</feature>
<feature type="domain" description="Radical SAM core" evidence="9">
    <location>
        <begin position="44"/>
        <end position="278"/>
    </location>
</feature>
<dbReference type="PIRSF" id="PIRSF004762">
    <property type="entry name" value="CHP00423"/>
    <property type="match status" value="1"/>
</dbReference>
<reference evidence="10" key="1">
    <citation type="submission" date="2020-07" db="EMBL/GenBank/DDBJ databases">
        <title>Huge and variable diversity of episymbiotic CPR bacteria and DPANN archaea in groundwater ecosystems.</title>
        <authorList>
            <person name="He C.Y."/>
            <person name="Keren R."/>
            <person name="Whittaker M."/>
            <person name="Farag I.F."/>
            <person name="Doudna J."/>
            <person name="Cate J.H.D."/>
            <person name="Banfield J.F."/>
        </authorList>
    </citation>
    <scope>NUCLEOTIDE SEQUENCE</scope>
    <source>
        <strain evidence="10">NC_groundwater_1370_Ag_S-0.2um_69_93</strain>
    </source>
</reference>
<evidence type="ECO:0000313" key="10">
    <source>
        <dbReference type="EMBL" id="MBI4252546.1"/>
    </source>
</evidence>
<evidence type="ECO:0000313" key="11">
    <source>
        <dbReference type="Proteomes" id="UP000752292"/>
    </source>
</evidence>
<gene>
    <name evidence="6 10" type="primary">mqnC</name>
    <name evidence="10" type="ORF">HY618_08810</name>
</gene>
<evidence type="ECO:0000256" key="4">
    <source>
        <dbReference type="ARBA" id="ARBA00023004"/>
    </source>
</evidence>
<keyword evidence="6" id="KW-0560">Oxidoreductase</keyword>
<evidence type="ECO:0000256" key="3">
    <source>
        <dbReference type="ARBA" id="ARBA00022723"/>
    </source>
</evidence>
<dbReference type="InterPro" id="IPR007197">
    <property type="entry name" value="rSAM"/>
</dbReference>
<dbReference type="SFLD" id="SFLDF00343">
    <property type="entry name" value="aminofutalosine_synthase_(mqnE"/>
    <property type="match status" value="1"/>
</dbReference>
<dbReference type="SFLD" id="SFLDG01389">
    <property type="entry name" value="menaquinone_synthsis_involved"/>
    <property type="match status" value="1"/>
</dbReference>